<dbReference type="AlphaFoldDB" id="A0A7K3MAK1"/>
<dbReference type="PROSITE" id="PS50977">
    <property type="entry name" value="HTH_TETR_2"/>
    <property type="match status" value="1"/>
</dbReference>
<dbReference type="Pfam" id="PF17940">
    <property type="entry name" value="TetR_C_31"/>
    <property type="match status" value="1"/>
</dbReference>
<dbReference type="Proteomes" id="UP000460435">
    <property type="component" value="Unassembled WGS sequence"/>
</dbReference>
<evidence type="ECO:0000256" key="1">
    <source>
        <dbReference type="ARBA" id="ARBA00023125"/>
    </source>
</evidence>
<gene>
    <name evidence="5" type="ORF">F7O44_23560</name>
</gene>
<sequence>MGHREDLLEGAKRCLHEKGYARTTARDIVAASGTNLASIGYHFGSKEALLNAALIEAITDMGNELIRTSTKDMAGPRAADLARGWDKVIARFAEYRPLLVAQLEAWAQLERSPELREELANRYEQDRAMGVEVAQQAVPSLDERTARALAAVTSAIADGLVVQWLLDPERAPDGSELVLGLQALTSVLTGTPSTDTPAPGDSVESSGT</sequence>
<evidence type="ECO:0000256" key="3">
    <source>
        <dbReference type="SAM" id="MobiDB-lite"/>
    </source>
</evidence>
<evidence type="ECO:0000313" key="5">
    <source>
        <dbReference type="EMBL" id="NDL60057.1"/>
    </source>
</evidence>
<dbReference type="InterPro" id="IPR036271">
    <property type="entry name" value="Tet_transcr_reg_TetR-rel_C_sf"/>
</dbReference>
<feature type="domain" description="HTH tetR-type" evidence="4">
    <location>
        <begin position="1"/>
        <end position="61"/>
    </location>
</feature>
<proteinExistence type="predicted"/>
<evidence type="ECO:0000256" key="2">
    <source>
        <dbReference type="PROSITE-ProRule" id="PRU00335"/>
    </source>
</evidence>
<keyword evidence="1 2" id="KW-0238">DNA-binding</keyword>
<evidence type="ECO:0000259" key="4">
    <source>
        <dbReference type="PROSITE" id="PS50977"/>
    </source>
</evidence>
<dbReference type="Pfam" id="PF00440">
    <property type="entry name" value="TetR_N"/>
    <property type="match status" value="1"/>
</dbReference>
<evidence type="ECO:0000313" key="6">
    <source>
        <dbReference type="Proteomes" id="UP000460435"/>
    </source>
</evidence>
<dbReference type="InterPro" id="IPR050109">
    <property type="entry name" value="HTH-type_TetR-like_transc_reg"/>
</dbReference>
<protein>
    <submittedName>
        <fullName evidence="5">TetR family transcriptional regulator</fullName>
    </submittedName>
</protein>
<feature type="region of interest" description="Disordered" evidence="3">
    <location>
        <begin position="188"/>
        <end position="208"/>
    </location>
</feature>
<organism evidence="5 6">
    <name type="scientific">Phytoactinopolyspora mesophila</name>
    <dbReference type="NCBI Taxonomy" id="2650750"/>
    <lineage>
        <taxon>Bacteria</taxon>
        <taxon>Bacillati</taxon>
        <taxon>Actinomycetota</taxon>
        <taxon>Actinomycetes</taxon>
        <taxon>Jiangellales</taxon>
        <taxon>Jiangellaceae</taxon>
        <taxon>Phytoactinopolyspora</taxon>
    </lineage>
</organism>
<dbReference type="GO" id="GO:0000976">
    <property type="term" value="F:transcription cis-regulatory region binding"/>
    <property type="evidence" value="ECO:0007669"/>
    <property type="project" value="TreeGrafter"/>
</dbReference>
<dbReference type="InterPro" id="IPR001647">
    <property type="entry name" value="HTH_TetR"/>
</dbReference>
<name>A0A7K3MAK1_9ACTN</name>
<feature type="DNA-binding region" description="H-T-H motif" evidence="2">
    <location>
        <begin position="24"/>
        <end position="43"/>
    </location>
</feature>
<dbReference type="PANTHER" id="PTHR30055">
    <property type="entry name" value="HTH-TYPE TRANSCRIPTIONAL REGULATOR RUTR"/>
    <property type="match status" value="1"/>
</dbReference>
<dbReference type="PRINTS" id="PR00455">
    <property type="entry name" value="HTHTETR"/>
</dbReference>
<dbReference type="RefSeq" id="WP_162452754.1">
    <property type="nucleotide sequence ID" value="NZ_WLZY01000009.1"/>
</dbReference>
<dbReference type="GO" id="GO:0003700">
    <property type="term" value="F:DNA-binding transcription factor activity"/>
    <property type="evidence" value="ECO:0007669"/>
    <property type="project" value="TreeGrafter"/>
</dbReference>
<dbReference type="EMBL" id="WLZY01000009">
    <property type="protein sequence ID" value="NDL60057.1"/>
    <property type="molecule type" value="Genomic_DNA"/>
</dbReference>
<dbReference type="SUPFAM" id="SSF46689">
    <property type="entry name" value="Homeodomain-like"/>
    <property type="match status" value="1"/>
</dbReference>
<dbReference type="SUPFAM" id="SSF48498">
    <property type="entry name" value="Tetracyclin repressor-like, C-terminal domain"/>
    <property type="match status" value="1"/>
</dbReference>
<comment type="caution">
    <text evidence="5">The sequence shown here is derived from an EMBL/GenBank/DDBJ whole genome shotgun (WGS) entry which is preliminary data.</text>
</comment>
<keyword evidence="6" id="KW-1185">Reference proteome</keyword>
<dbReference type="Gene3D" id="1.10.357.10">
    <property type="entry name" value="Tetracycline Repressor, domain 2"/>
    <property type="match status" value="1"/>
</dbReference>
<reference evidence="5 6" key="1">
    <citation type="submission" date="2019-11" db="EMBL/GenBank/DDBJ databases">
        <authorList>
            <person name="Li X.-J."/>
            <person name="Feng X.-M."/>
        </authorList>
    </citation>
    <scope>NUCLEOTIDE SEQUENCE [LARGE SCALE GENOMIC DNA]</scope>
    <source>
        <strain evidence="5 6">XMNu-373</strain>
    </source>
</reference>
<dbReference type="InterPro" id="IPR041583">
    <property type="entry name" value="TetR_C_31"/>
</dbReference>
<dbReference type="PANTHER" id="PTHR30055:SF219">
    <property type="entry name" value="TRANSCRIPTIONAL REGULATORY PROTEIN"/>
    <property type="match status" value="1"/>
</dbReference>
<dbReference type="InterPro" id="IPR009057">
    <property type="entry name" value="Homeodomain-like_sf"/>
</dbReference>
<accession>A0A7K3MAK1</accession>